<dbReference type="Proteomes" id="UP000787156">
    <property type="component" value="Unassembled WGS sequence"/>
</dbReference>
<proteinExistence type="predicted"/>
<dbReference type="Gene3D" id="3.90.550.10">
    <property type="entry name" value="Spore Coat Polysaccharide Biosynthesis Protein SpsA, Chain A"/>
    <property type="match status" value="1"/>
</dbReference>
<dbReference type="PANTHER" id="PTHR22916:SF3">
    <property type="entry name" value="UDP-GLCNAC:BETAGAL BETA-1,3-N-ACETYLGLUCOSAMINYLTRANSFERASE-LIKE PROTEIN 1"/>
    <property type="match status" value="1"/>
</dbReference>
<dbReference type="EMBL" id="DYWX01000062">
    <property type="protein sequence ID" value="HJF27771.1"/>
    <property type="molecule type" value="Genomic_DNA"/>
</dbReference>
<evidence type="ECO:0000313" key="2">
    <source>
        <dbReference type="EMBL" id="HJF27771.1"/>
    </source>
</evidence>
<evidence type="ECO:0000259" key="1">
    <source>
        <dbReference type="Pfam" id="PF00535"/>
    </source>
</evidence>
<evidence type="ECO:0000313" key="3">
    <source>
        <dbReference type="Proteomes" id="UP000787156"/>
    </source>
</evidence>
<organism evidence="2 3">
    <name type="scientific">Acinetobacter lwoffii</name>
    <dbReference type="NCBI Taxonomy" id="28090"/>
    <lineage>
        <taxon>Bacteria</taxon>
        <taxon>Pseudomonadati</taxon>
        <taxon>Pseudomonadota</taxon>
        <taxon>Gammaproteobacteria</taxon>
        <taxon>Moraxellales</taxon>
        <taxon>Moraxellaceae</taxon>
        <taxon>Acinetobacter</taxon>
    </lineage>
</organism>
<reference evidence="2" key="2">
    <citation type="submission" date="2021-09" db="EMBL/GenBank/DDBJ databases">
        <authorList>
            <person name="Gilroy R."/>
        </authorList>
    </citation>
    <scope>NUCLEOTIDE SEQUENCE</scope>
    <source>
        <strain evidence="2">CHK135-1449</strain>
    </source>
</reference>
<protein>
    <submittedName>
        <fullName evidence="2">Glycosyltransferase</fullName>
        <ecNumber evidence="2">2.4.-.-</ecNumber>
    </submittedName>
</protein>
<gene>
    <name evidence="2" type="ORF">K8V79_05935</name>
</gene>
<dbReference type="SUPFAM" id="SSF53448">
    <property type="entry name" value="Nucleotide-diphospho-sugar transferases"/>
    <property type="match status" value="1"/>
</dbReference>
<comment type="caution">
    <text evidence="2">The sequence shown here is derived from an EMBL/GenBank/DDBJ whole genome shotgun (WGS) entry which is preliminary data.</text>
</comment>
<dbReference type="InterPro" id="IPR029044">
    <property type="entry name" value="Nucleotide-diphossugar_trans"/>
</dbReference>
<dbReference type="Pfam" id="PF00535">
    <property type="entry name" value="Glycos_transf_2"/>
    <property type="match status" value="1"/>
</dbReference>
<dbReference type="CDD" id="cd00761">
    <property type="entry name" value="Glyco_tranf_GTA_type"/>
    <property type="match status" value="1"/>
</dbReference>
<dbReference type="AlphaFoldDB" id="A0A9D2URW0"/>
<dbReference type="GO" id="GO:0016758">
    <property type="term" value="F:hexosyltransferase activity"/>
    <property type="evidence" value="ECO:0007669"/>
    <property type="project" value="UniProtKB-ARBA"/>
</dbReference>
<reference evidence="2" key="1">
    <citation type="journal article" date="2021" name="PeerJ">
        <title>Extensive microbial diversity within the chicken gut microbiome revealed by metagenomics and culture.</title>
        <authorList>
            <person name="Gilroy R."/>
            <person name="Ravi A."/>
            <person name="Getino M."/>
            <person name="Pursley I."/>
            <person name="Horton D.L."/>
            <person name="Alikhan N.F."/>
            <person name="Baker D."/>
            <person name="Gharbi K."/>
            <person name="Hall N."/>
            <person name="Watson M."/>
            <person name="Adriaenssens E.M."/>
            <person name="Foster-Nyarko E."/>
            <person name="Jarju S."/>
            <person name="Secka A."/>
            <person name="Antonio M."/>
            <person name="Oren A."/>
            <person name="Chaudhuri R.R."/>
            <person name="La Ragione R."/>
            <person name="Hildebrand F."/>
            <person name="Pallen M.J."/>
        </authorList>
    </citation>
    <scope>NUCLEOTIDE SEQUENCE</scope>
    <source>
        <strain evidence="2">CHK135-1449</strain>
    </source>
</reference>
<name>A0A9D2URW0_ACILW</name>
<dbReference type="EC" id="2.4.-.-" evidence="2"/>
<dbReference type="InterPro" id="IPR001173">
    <property type="entry name" value="Glyco_trans_2-like"/>
</dbReference>
<feature type="domain" description="Glycosyltransferase 2-like" evidence="1">
    <location>
        <begin position="6"/>
        <end position="136"/>
    </location>
</feature>
<sequence length="267" mass="31112">MDLLITVYIPTFNRLSLLKRAVDSVLSQSYENFELIIVDDCSTDGTQEYLKNLVSIDSRIKYFLKEKNSGACTSRNIAIENANGQLITGLDDDDYFLSDRLERFIRCWDSKAHNNIIALTSGYQKSNTSSLRNKPMLIKQKDLLFGNFVGNQIFTETKTLQYLKGFDANLKMWQDLDMWYRVLSLGNIQKIPHATYFFDTSHLLGRISEAKESKIFETTNYFVEKHKLTPFEKRMLNNHLYSYGVLKSKDQFANICKEINKIFRLIR</sequence>
<accession>A0A9D2URW0</accession>
<keyword evidence="2" id="KW-0328">Glycosyltransferase</keyword>
<dbReference type="PANTHER" id="PTHR22916">
    <property type="entry name" value="GLYCOSYLTRANSFERASE"/>
    <property type="match status" value="1"/>
</dbReference>
<keyword evidence="2" id="KW-0808">Transferase</keyword>